<evidence type="ECO:0000313" key="1">
    <source>
        <dbReference type="EMBL" id="UGS37008.1"/>
    </source>
</evidence>
<reference evidence="1" key="1">
    <citation type="journal article" date="2022" name="Int. J. Syst. Evol. Microbiol.">
        <title>Pseudomonas aegrilactucae sp. nov. and Pseudomonas morbosilactucae sp. nov., pathogens causing bacterial rot of lettuce in Japan.</title>
        <authorList>
            <person name="Sawada H."/>
            <person name="Fujikawa T."/>
            <person name="Satou M."/>
        </authorList>
    </citation>
    <scope>NUCLEOTIDE SEQUENCE</scope>
    <source>
        <strain evidence="1">0166_1</strain>
    </source>
</reference>
<gene>
    <name evidence="1" type="ORF">DSM104329_03420</name>
</gene>
<dbReference type="Pfam" id="PF21833">
    <property type="entry name" value="DUF6893"/>
    <property type="match status" value="1"/>
</dbReference>
<dbReference type="EMBL" id="CP087164">
    <property type="protein sequence ID" value="UGS37008.1"/>
    <property type="molecule type" value="Genomic_DNA"/>
</dbReference>
<sequence length="33" mass="3455">MTKVLGLAAIAAAGVAVAAQLPEIKRYLKISRM</sequence>
<organism evidence="1 2">
    <name type="scientific">Capillimicrobium parvum</name>
    <dbReference type="NCBI Taxonomy" id="2884022"/>
    <lineage>
        <taxon>Bacteria</taxon>
        <taxon>Bacillati</taxon>
        <taxon>Actinomycetota</taxon>
        <taxon>Thermoleophilia</taxon>
        <taxon>Solirubrobacterales</taxon>
        <taxon>Capillimicrobiaceae</taxon>
        <taxon>Capillimicrobium</taxon>
    </lineage>
</organism>
<proteinExistence type="predicted"/>
<protein>
    <submittedName>
        <fullName evidence="1">Uncharacterized protein</fullName>
    </submittedName>
</protein>
<dbReference type="KEGG" id="sbae:DSM104329_03420"/>
<dbReference type="AlphaFoldDB" id="A0A9E6XZF1"/>
<accession>A0A9E6XZF1</accession>
<keyword evidence="2" id="KW-1185">Reference proteome</keyword>
<dbReference type="InterPro" id="IPR054188">
    <property type="entry name" value="DUF6893"/>
</dbReference>
<dbReference type="Proteomes" id="UP001162834">
    <property type="component" value="Chromosome"/>
</dbReference>
<evidence type="ECO:0000313" key="2">
    <source>
        <dbReference type="Proteomes" id="UP001162834"/>
    </source>
</evidence>
<dbReference type="RefSeq" id="WP_407655847.1">
    <property type="nucleotide sequence ID" value="NZ_CP087164.1"/>
</dbReference>
<name>A0A9E6XZF1_9ACTN</name>